<dbReference type="Pfam" id="PF00580">
    <property type="entry name" value="UvrD-helicase"/>
    <property type="match status" value="1"/>
</dbReference>
<keyword evidence="5" id="KW-0413">Isomerase</keyword>
<evidence type="ECO:0000256" key="1">
    <source>
        <dbReference type="ARBA" id="ARBA00022741"/>
    </source>
</evidence>
<reference evidence="11 12" key="1">
    <citation type="submission" date="2024-04" db="EMBL/GenBank/DDBJ databases">
        <title>Luteolibacter sp. isolated from soil.</title>
        <authorList>
            <person name="An J."/>
        </authorList>
    </citation>
    <scope>NUCLEOTIDE SEQUENCE [LARGE SCALE GENOMIC DNA]</scope>
    <source>
        <strain evidence="11 12">Y139</strain>
    </source>
</reference>
<evidence type="ECO:0000256" key="9">
    <source>
        <dbReference type="PROSITE-ProRule" id="PRU00560"/>
    </source>
</evidence>
<dbReference type="EC" id="5.6.2.4" evidence="7"/>
<dbReference type="Proteomes" id="UP001371305">
    <property type="component" value="Unassembled WGS sequence"/>
</dbReference>
<dbReference type="Gene3D" id="3.30.2310.20">
    <property type="entry name" value="RelE-like"/>
    <property type="match status" value="1"/>
</dbReference>
<name>A0ABU9ARW0_9BACT</name>
<feature type="domain" description="UvrD-like helicase ATP-binding" evidence="10">
    <location>
        <begin position="232"/>
        <end position="517"/>
    </location>
</feature>
<comment type="catalytic activity">
    <reaction evidence="6">
        <text>Couples ATP hydrolysis with the unwinding of duplex DNA by translocating in the 3'-5' direction.</text>
        <dbReference type="EC" id="5.6.2.4"/>
    </reaction>
</comment>
<dbReference type="InterPro" id="IPR035093">
    <property type="entry name" value="RelE/ParE_toxin_dom_sf"/>
</dbReference>
<evidence type="ECO:0000256" key="5">
    <source>
        <dbReference type="ARBA" id="ARBA00023235"/>
    </source>
</evidence>
<dbReference type="PROSITE" id="PS51198">
    <property type="entry name" value="UVRD_HELICASE_ATP_BIND"/>
    <property type="match status" value="1"/>
</dbReference>
<evidence type="ECO:0000256" key="4">
    <source>
        <dbReference type="ARBA" id="ARBA00022840"/>
    </source>
</evidence>
<comment type="caution">
    <text evidence="11">The sequence shown here is derived from an EMBL/GenBank/DDBJ whole genome shotgun (WGS) entry which is preliminary data.</text>
</comment>
<evidence type="ECO:0000256" key="6">
    <source>
        <dbReference type="ARBA" id="ARBA00034617"/>
    </source>
</evidence>
<dbReference type="Pfam" id="PF13361">
    <property type="entry name" value="UvrD_C"/>
    <property type="match status" value="1"/>
</dbReference>
<keyword evidence="1 9" id="KW-0547">Nucleotide-binding</keyword>
<sequence length="692" mass="77550">MSTTMDFLIADTFTDSLAKLTGQEQKSVKTAAFDLQMNPAHPSLQFHRVENSKDPNFWSVRVNLDLRIIIHKTAGSFLLCYVGHHDDAYNWGQRRKIEQHPRTGAIQIVEVRERVEEISTYRDPIKEVSGPPELSLFAKFPDDELLDYGVPAEWIGDVKSATESTLFDLAEHLPQEAAEALLELATGGTPQKPKTEVGGFDHPDTQRRIRLVTGEAELALALEYPWEKWTVFLHPSQRSVVERNFNGPARVSGSAGTGKTVVALHRAVFLAKKHLGARILLTTFSEALATLLQIKLERLIDPESETAKRITVQSLQQVATELAEGEMEGEEMVSDERLGDLIAYSAKQAGETQYPARFLEIEWNEVVDPWQLSDWDSYRDVPRLGRKTRLGVKQREALWQVFERVRDSLHERNLTTWPTILRKITSKIASGAIPRPFDIVVVDEAQDLGVPEIRFLVALTGGKPDSLFLAGDLGQRIFQQPFSWKAVGIDIRGRSHTLRVNYRTSHQIRLHADRLLPESVSDVDGNAESRKGTVSVFNGPLPEVRIFDGIDAEIEGVAQVLLDWTAEKLLPDELGIFVRSEAQLARARAALKDAGLGWVELERNSRPVRGKVSLSTMHLAKGLEFRAAIVMACDDEVLPLQDRVETVADEADLEEVYTTERHLLYVACTRARDRLLVCGVDPESEFLGDLGL</sequence>
<evidence type="ECO:0000256" key="7">
    <source>
        <dbReference type="ARBA" id="ARBA00034808"/>
    </source>
</evidence>
<proteinExistence type="predicted"/>
<keyword evidence="11" id="KW-0269">Exonuclease</keyword>
<dbReference type="SUPFAM" id="SSF52540">
    <property type="entry name" value="P-loop containing nucleoside triphosphate hydrolases"/>
    <property type="match status" value="1"/>
</dbReference>
<evidence type="ECO:0000313" key="11">
    <source>
        <dbReference type="EMBL" id="MEK7950454.1"/>
    </source>
</evidence>
<evidence type="ECO:0000256" key="3">
    <source>
        <dbReference type="ARBA" id="ARBA00022806"/>
    </source>
</evidence>
<accession>A0ABU9ARW0</accession>
<dbReference type="SUPFAM" id="SSF143011">
    <property type="entry name" value="RelE-like"/>
    <property type="match status" value="1"/>
</dbReference>
<dbReference type="InterPro" id="IPR014017">
    <property type="entry name" value="DNA_helicase_UvrD-like_C"/>
</dbReference>
<dbReference type="GO" id="GO:0004527">
    <property type="term" value="F:exonuclease activity"/>
    <property type="evidence" value="ECO:0007669"/>
    <property type="project" value="UniProtKB-KW"/>
</dbReference>
<comment type="catalytic activity">
    <reaction evidence="8">
        <text>ATP + H2O = ADP + phosphate + H(+)</text>
        <dbReference type="Rhea" id="RHEA:13065"/>
        <dbReference type="ChEBI" id="CHEBI:15377"/>
        <dbReference type="ChEBI" id="CHEBI:15378"/>
        <dbReference type="ChEBI" id="CHEBI:30616"/>
        <dbReference type="ChEBI" id="CHEBI:43474"/>
        <dbReference type="ChEBI" id="CHEBI:456216"/>
        <dbReference type="EC" id="5.6.2.4"/>
    </reaction>
</comment>
<gene>
    <name evidence="11" type="ORF">WKV53_08100</name>
</gene>
<evidence type="ECO:0000256" key="2">
    <source>
        <dbReference type="ARBA" id="ARBA00022801"/>
    </source>
</evidence>
<evidence type="ECO:0000259" key="10">
    <source>
        <dbReference type="PROSITE" id="PS51198"/>
    </source>
</evidence>
<dbReference type="PANTHER" id="PTHR11070">
    <property type="entry name" value="UVRD / RECB / PCRA DNA HELICASE FAMILY MEMBER"/>
    <property type="match status" value="1"/>
</dbReference>
<keyword evidence="4 9" id="KW-0067">ATP-binding</keyword>
<dbReference type="Gene3D" id="3.40.50.300">
    <property type="entry name" value="P-loop containing nucleotide triphosphate hydrolases"/>
    <property type="match status" value="2"/>
</dbReference>
<keyword evidence="11" id="KW-0540">Nuclease</keyword>
<organism evidence="11 12">
    <name type="scientific">Luteolibacter soli</name>
    <dbReference type="NCBI Taxonomy" id="3135280"/>
    <lineage>
        <taxon>Bacteria</taxon>
        <taxon>Pseudomonadati</taxon>
        <taxon>Verrucomicrobiota</taxon>
        <taxon>Verrucomicrobiia</taxon>
        <taxon>Verrucomicrobiales</taxon>
        <taxon>Verrucomicrobiaceae</taxon>
        <taxon>Luteolibacter</taxon>
    </lineage>
</organism>
<dbReference type="EMBL" id="JBBUKT010000002">
    <property type="protein sequence ID" value="MEK7950454.1"/>
    <property type="molecule type" value="Genomic_DNA"/>
</dbReference>
<dbReference type="InterPro" id="IPR014016">
    <property type="entry name" value="UvrD-like_ATP-bd"/>
</dbReference>
<keyword evidence="2 9" id="KW-0378">Hydrolase</keyword>
<evidence type="ECO:0000313" key="12">
    <source>
        <dbReference type="Proteomes" id="UP001371305"/>
    </source>
</evidence>
<dbReference type="InterPro" id="IPR000212">
    <property type="entry name" value="DNA_helicase_UvrD/REP"/>
</dbReference>
<protein>
    <recommendedName>
        <fullName evidence="7">DNA 3'-5' helicase</fullName>
        <ecNumber evidence="7">5.6.2.4</ecNumber>
    </recommendedName>
</protein>
<evidence type="ECO:0000256" key="8">
    <source>
        <dbReference type="ARBA" id="ARBA00048988"/>
    </source>
</evidence>
<keyword evidence="12" id="KW-1185">Reference proteome</keyword>
<keyword evidence="3 9" id="KW-0347">Helicase</keyword>
<dbReference type="InterPro" id="IPR027417">
    <property type="entry name" value="P-loop_NTPase"/>
</dbReference>
<feature type="binding site" evidence="9">
    <location>
        <begin position="253"/>
        <end position="260"/>
    </location>
    <ligand>
        <name>ATP</name>
        <dbReference type="ChEBI" id="CHEBI:30616"/>
    </ligand>
</feature>
<dbReference type="PANTHER" id="PTHR11070:SF45">
    <property type="entry name" value="DNA 3'-5' HELICASE"/>
    <property type="match status" value="1"/>
</dbReference>